<dbReference type="InterPro" id="IPR013633">
    <property type="entry name" value="NRDE-2"/>
</dbReference>
<evidence type="ECO:0000313" key="6">
    <source>
        <dbReference type="RefSeq" id="XP_008791845.2"/>
    </source>
</evidence>
<evidence type="ECO:0000256" key="3">
    <source>
        <dbReference type="ARBA" id="ARBA00023242"/>
    </source>
</evidence>
<dbReference type="InterPro" id="IPR011990">
    <property type="entry name" value="TPR-like_helical_dom_sf"/>
</dbReference>
<dbReference type="InterPro" id="IPR003107">
    <property type="entry name" value="HAT"/>
</dbReference>
<dbReference type="SMART" id="SM00386">
    <property type="entry name" value="HAT"/>
    <property type="match status" value="6"/>
</dbReference>
<dbReference type="SUPFAM" id="SSF48452">
    <property type="entry name" value="TPR-like"/>
    <property type="match status" value="1"/>
</dbReference>
<feature type="compositionally biased region" description="Polar residues" evidence="4">
    <location>
        <begin position="560"/>
        <end position="574"/>
    </location>
</feature>
<comment type="subcellular location">
    <subcellularLocation>
        <location evidence="1">Nucleus</location>
    </subcellularLocation>
</comment>
<dbReference type="GO" id="GO:0071013">
    <property type="term" value="C:catalytic step 2 spliceosome"/>
    <property type="evidence" value="ECO:0007669"/>
    <property type="project" value="TreeGrafter"/>
</dbReference>
<dbReference type="Proteomes" id="UP000228380">
    <property type="component" value="Chromosome 8"/>
</dbReference>
<organism evidence="5 6">
    <name type="scientific">Phoenix dactylifera</name>
    <name type="common">Date palm</name>
    <dbReference type="NCBI Taxonomy" id="42345"/>
    <lineage>
        <taxon>Eukaryota</taxon>
        <taxon>Viridiplantae</taxon>
        <taxon>Streptophyta</taxon>
        <taxon>Embryophyta</taxon>
        <taxon>Tracheophyta</taxon>
        <taxon>Spermatophyta</taxon>
        <taxon>Magnoliopsida</taxon>
        <taxon>Liliopsida</taxon>
        <taxon>Arecaceae</taxon>
        <taxon>Coryphoideae</taxon>
        <taxon>Phoeniceae</taxon>
        <taxon>Phoenix</taxon>
    </lineage>
</organism>
<feature type="compositionally biased region" description="Polar residues" evidence="4">
    <location>
        <begin position="51"/>
        <end position="68"/>
    </location>
</feature>
<proteinExistence type="inferred from homology"/>
<feature type="compositionally biased region" description="Low complexity" evidence="4">
    <location>
        <begin position="31"/>
        <end position="40"/>
    </location>
</feature>
<feature type="compositionally biased region" description="Basic and acidic residues" evidence="4">
    <location>
        <begin position="136"/>
        <end position="145"/>
    </location>
</feature>
<evidence type="ECO:0000256" key="1">
    <source>
        <dbReference type="ARBA" id="ARBA00004123"/>
    </source>
</evidence>
<protein>
    <submittedName>
        <fullName evidence="6">Nuclear exosome regulator NRDE2</fullName>
    </submittedName>
</protein>
<dbReference type="Pfam" id="PF08424">
    <property type="entry name" value="NRDE-2"/>
    <property type="match status" value="1"/>
</dbReference>
<dbReference type="PANTHER" id="PTHR13471:SF0">
    <property type="entry name" value="NUCLEAR EXOSOME REGULATOR NRDE2"/>
    <property type="match status" value="1"/>
</dbReference>
<dbReference type="AlphaFoldDB" id="A0A8B7C4V1"/>
<dbReference type="KEGG" id="pda:103708612"/>
<accession>A0A8B7C4V1</accession>
<dbReference type="GO" id="GO:0006396">
    <property type="term" value="P:RNA processing"/>
    <property type="evidence" value="ECO:0007669"/>
    <property type="project" value="InterPro"/>
</dbReference>
<reference evidence="6" key="2">
    <citation type="submission" date="2025-08" db="UniProtKB">
        <authorList>
            <consortium name="RefSeq"/>
        </authorList>
    </citation>
    <scope>IDENTIFICATION</scope>
    <source>
        <tissue evidence="6">Young leaves</tissue>
    </source>
</reference>
<feature type="region of interest" description="Disordered" evidence="4">
    <location>
        <begin position="637"/>
        <end position="662"/>
    </location>
</feature>
<feature type="region of interest" description="Disordered" evidence="4">
    <location>
        <begin position="1"/>
        <end position="152"/>
    </location>
</feature>
<dbReference type="GO" id="GO:0031048">
    <property type="term" value="P:regulatory ncRNA-mediated heterochromatin formation"/>
    <property type="evidence" value="ECO:0007669"/>
    <property type="project" value="TreeGrafter"/>
</dbReference>
<dbReference type="PANTHER" id="PTHR13471">
    <property type="entry name" value="TETRATRICOPEPTIDE-LIKE HELICAL"/>
    <property type="match status" value="1"/>
</dbReference>
<dbReference type="OrthoDB" id="297219at2759"/>
<name>A0A8B7C4V1_PHODC</name>
<feature type="compositionally biased region" description="Basic and acidic residues" evidence="4">
    <location>
        <begin position="1"/>
        <end position="21"/>
    </location>
</feature>
<evidence type="ECO:0000256" key="2">
    <source>
        <dbReference type="ARBA" id="ARBA00009265"/>
    </source>
</evidence>
<dbReference type="GeneID" id="103708612"/>
<keyword evidence="5" id="KW-1185">Reference proteome</keyword>
<comment type="similarity">
    <text evidence="2">Belongs to the NRDE2 family.</text>
</comment>
<feature type="compositionally biased region" description="Basic residues" evidence="4">
    <location>
        <begin position="121"/>
        <end position="135"/>
    </location>
</feature>
<gene>
    <name evidence="6" type="primary">LOC103708612</name>
</gene>
<feature type="compositionally biased region" description="Basic and acidic residues" evidence="4">
    <location>
        <begin position="642"/>
        <end position="662"/>
    </location>
</feature>
<reference evidence="5" key="1">
    <citation type="journal article" date="2019" name="Nat. Commun.">
        <title>Genome-wide association mapping of date palm fruit traits.</title>
        <authorList>
            <person name="Hazzouri K.M."/>
            <person name="Gros-Balthazard M."/>
            <person name="Flowers J.M."/>
            <person name="Copetti D."/>
            <person name="Lemansour A."/>
            <person name="Lebrun M."/>
            <person name="Masmoudi K."/>
            <person name="Ferrand S."/>
            <person name="Dhar M.I."/>
            <person name="Fresquez Z.A."/>
            <person name="Rosas U."/>
            <person name="Zhang J."/>
            <person name="Talag J."/>
            <person name="Lee S."/>
            <person name="Kudrna D."/>
            <person name="Powell R.F."/>
            <person name="Leitch I.J."/>
            <person name="Krueger R.R."/>
            <person name="Wing R.A."/>
            <person name="Amiri K.M.A."/>
            <person name="Purugganan M.D."/>
        </authorList>
    </citation>
    <scope>NUCLEOTIDE SEQUENCE [LARGE SCALE GENOMIC DNA]</scope>
    <source>
        <strain evidence="5">cv. Khalas</strain>
    </source>
</reference>
<evidence type="ECO:0000256" key="4">
    <source>
        <dbReference type="SAM" id="MobiDB-lite"/>
    </source>
</evidence>
<sequence>METEAEKNGGRTTDEGGRGEDPQPNPPTPSLFPLFPLSSNPSPPPPSSSTASQWLSNPSFTFDISSLPGSGGAGPVASLPQDSDSEDEAAAAEAAPPARPPTYDLVASSPSASSSEEDRRSKRKEGRRKKKRRRREREGLDDGASRKSGVRAWVGSDTKPAKDYYFDLRGDRDNLAFGSLYRMDVARYKLQNRIGFSGINVQLFYHWKPPNSCVDVDGDLDVLDSKLRAGGRYYSVKYTALERNKGFKHAKIVEKMSSMIPGEFIPLAELHSSPENGKNVSITKGEVEESWEDELIQRTREFNKMSREFPHDEKVWLAFAEFQDKIASTQPQKAARLQTLEKKISILEKAVELNPDNEELLLCLLKSYQGRDSTDTLIGKWEKILMQHSDSCKLWKEFLLLCQGEFSRFKVSEIRKIFAHAIQAISSACSKLCRQGSQTDSLQSVDSSLAELELGLVDIFAGLCRFEWQTGHQELATGLFQAEIEYSLFCPSLHLGSQSKQRLFEHFWNSGGARIGEDGALGWSSWLEKEELSRKNDFTELISQETEEGGWTGWFDPSSKKTGTSNEPENSMVTSLGDEKIEENPETEDTPLEDDIETLLKKLGINVDAELDSEVKDAKTWNRWSEEELSRDHEQWMPVCEHSGDDGKSRYPPDDNPDKDGNEQLSRVILFEDVNEYLFSLSSEEARFLLVCQFIDFYGGNISQWTCTNRPSWTEKILSLETVPDSILENLRVVFGLVNKTEASVKLEHLLCHTSDLSRQTNMMKFLRNSILLFLNVFPRNHQLEEAVLSAEELFMSKESSSTFSVNPSRTLAKSLLKRDRQDLLLCGVYARSEASYGNIDLARKIFDMALASIDGLPMDLWENVPLLYFWYAEMEVATSTSCNNSKLSLQRAVHILSCLGGNMKYTPFKCQTLGLQLLRARQGFKEQIKSLRSAWARGDVKEHSVAYICSASLFEALTTGWSAGIEVIEQAFAMALPERRSRSLQLESLWVHYIGVLQKHVKQLRFSRVWEAIAQGLQIYPYNPKPYIAMIEASYLYTVPNKVRIMFDECSQRNPSVILWLFALSFELGKAGSQHRIHGLFERALANVKLQKSVLIWRCYLAYEADIARNPSAARRIFFRAIHACPWSKRLWLDGFQKLSSVLTAKELSDLQEVMRDKELHLRTDIYEILLEDGTEI</sequence>
<dbReference type="RefSeq" id="XP_008791845.2">
    <property type="nucleotide sequence ID" value="XM_008793623.4"/>
</dbReference>
<dbReference type="GO" id="GO:1902369">
    <property type="term" value="P:negative regulation of RNA catabolic process"/>
    <property type="evidence" value="ECO:0007669"/>
    <property type="project" value="TreeGrafter"/>
</dbReference>
<dbReference type="Gene3D" id="1.25.40.10">
    <property type="entry name" value="Tetratricopeptide repeat domain"/>
    <property type="match status" value="2"/>
</dbReference>
<keyword evidence="3" id="KW-0539">Nucleus</keyword>
<evidence type="ECO:0000313" key="5">
    <source>
        <dbReference type="Proteomes" id="UP000228380"/>
    </source>
</evidence>
<feature type="region of interest" description="Disordered" evidence="4">
    <location>
        <begin position="549"/>
        <end position="590"/>
    </location>
</feature>